<name>A0A097ST66_9BACT</name>
<gene>
    <name evidence="2" type="ORF">MGM1_4170</name>
</gene>
<organism evidence="2 3">
    <name type="scientific">Candidatus Malacoplasma girerdii</name>
    <dbReference type="NCBI Taxonomy" id="1318617"/>
    <lineage>
        <taxon>Bacteria</taxon>
        <taxon>Bacillati</taxon>
        <taxon>Mycoplasmatota</taxon>
        <taxon>Mycoplasmoidales</taxon>
        <taxon>Mycoplasmoidaceae</taxon>
        <taxon>Malacoplasma</taxon>
    </lineage>
</organism>
<keyword evidence="3" id="KW-1185">Reference proteome</keyword>
<evidence type="ECO:0000259" key="1">
    <source>
        <dbReference type="Pfam" id="PF11074"/>
    </source>
</evidence>
<sequence length="666" mass="78671">MDQLIKKPKYIRKYDYLRSFYQPKNHWFIDPEMISQFIANKTKHYLKSSLTIDLDDAEFDEHDSYSVYKENKDNKNIEIDHKIYEGNLIDTLSKQYIQDQFKLYKNNAIDFSLQQYHHLDNDQLFKLTLEKLNNHDDLILFQPTFIHNGLIDKPDALVRVNNQYTLIEVKGTTNPKINHLFDLFFQKNVIGNALDEHFDAYISDFKLCLVKYELLNLKAISFVLVDSVSLSKTGFKITKKQQESLPSNCFSDSFVNFNAALRENKIDENKTELLSLNYLLNHFNADDFKDSRAKETIKFIDENLNLDAFNLRINELKNHVIEKQISLIPDLNFKSKIKDCDYWNYLKEYYYLSHKYLPMNFSGKLIQFKDAVKINQSLITNDLDQLINRFYNNQIKIGDFQNSKQLDEYCRMIKSHQLTNISNKIFFDCNKIKNVLNQLKDKHVYFDFESINLATRVIDHTVPFMQAVNQVSVANLINNQLVPKKGLVIDPVNGINKEHLKQIVDMILPSEDLNECKQYSYIVYNQNFEKTCLTKMNYYLNDPLYERKINVIINNMFDLADLFTIKREQRDFILFKDLCGYYSIKKVLPLVARYDPSSYANANCVDYKSIAIHNGVDAQKYSSMRFFHLIDDIKWREISENLRIYCNNDVNAMVAIYFFVSKLVNN</sequence>
<reference evidence="2 3" key="1">
    <citation type="journal article" date="2014" name="PLoS ONE">
        <title>An emerging Mycoplasma associated with trichomoniasis, vaginal infection and disease.</title>
        <authorList>
            <consortium name="Vaginal Microbiome Consortium"/>
            <person name="Fettweis J.M."/>
            <person name="Serrano M.G."/>
            <person name="Huang B."/>
            <person name="Brooks J.P."/>
            <person name="Glascock A.L."/>
            <person name="Sheth N.U."/>
            <person name="Strauss J.F.III."/>
            <person name="Jefferson K.K."/>
            <person name="Buck G.A."/>
        </authorList>
    </citation>
    <scope>NUCLEOTIDE SEQUENCE [LARGE SCALE GENOMIC DNA]</scope>
    <source>
        <strain evidence="2 3">VCU_M1</strain>
    </source>
</reference>
<dbReference type="InterPro" id="IPR021301">
    <property type="entry name" value="DUF2779"/>
</dbReference>
<feature type="domain" description="DUF2779" evidence="1">
    <location>
        <begin position="444"/>
        <end position="583"/>
    </location>
</feature>
<evidence type="ECO:0000313" key="3">
    <source>
        <dbReference type="Proteomes" id="UP000030066"/>
    </source>
</evidence>
<dbReference type="EMBL" id="CP007711">
    <property type="protein sequence ID" value="AIV03783.1"/>
    <property type="molecule type" value="Genomic_DNA"/>
</dbReference>
<evidence type="ECO:0000313" key="2">
    <source>
        <dbReference type="EMBL" id="AIV03783.1"/>
    </source>
</evidence>
<dbReference type="eggNOG" id="COG2251">
    <property type="taxonomic scope" value="Bacteria"/>
</dbReference>
<proteinExistence type="predicted"/>
<dbReference type="STRING" id="1318617.MGM1_4170"/>
<dbReference type="HOGENOM" id="CLU_402679_0_0_14"/>
<accession>A0A097ST66</accession>
<dbReference type="NCBIfam" id="NF045869">
    <property type="entry name" value="UU173_fam"/>
    <property type="match status" value="1"/>
</dbReference>
<dbReference type="Pfam" id="PF11074">
    <property type="entry name" value="DUF2779"/>
    <property type="match status" value="1"/>
</dbReference>
<dbReference type="Proteomes" id="UP000030066">
    <property type="component" value="Chromosome"/>
</dbReference>
<dbReference type="KEGG" id="mgj:MGM1_4170"/>
<dbReference type="AlphaFoldDB" id="A0A097ST66"/>
<protein>
    <recommendedName>
        <fullName evidence="1">DUF2779 domain-containing protein</fullName>
    </recommendedName>
</protein>